<evidence type="ECO:0000313" key="3">
    <source>
        <dbReference type="Proteomes" id="UP000807353"/>
    </source>
</evidence>
<feature type="domain" description="AB hydrolase-1" evidence="1">
    <location>
        <begin position="131"/>
        <end position="429"/>
    </location>
</feature>
<name>A0A9P5YBP0_9AGAR</name>
<dbReference type="AlphaFoldDB" id="A0A9P5YBP0"/>
<proteinExistence type="predicted"/>
<comment type="caution">
    <text evidence="2">The sequence shown here is derived from an EMBL/GenBank/DDBJ whole genome shotgun (WGS) entry which is preliminary data.</text>
</comment>
<dbReference type="Pfam" id="PF12697">
    <property type="entry name" value="Abhydrolase_6"/>
    <property type="match status" value="1"/>
</dbReference>
<keyword evidence="2" id="KW-0378">Hydrolase</keyword>
<dbReference type="EMBL" id="MU150238">
    <property type="protein sequence ID" value="KAF9467147.1"/>
    <property type="molecule type" value="Genomic_DNA"/>
</dbReference>
<dbReference type="OrthoDB" id="94039at2759"/>
<dbReference type="GO" id="GO:0016787">
    <property type="term" value="F:hydrolase activity"/>
    <property type="evidence" value="ECO:0007669"/>
    <property type="project" value="UniProtKB-KW"/>
</dbReference>
<dbReference type="InterPro" id="IPR029058">
    <property type="entry name" value="AB_hydrolase_fold"/>
</dbReference>
<organism evidence="2 3">
    <name type="scientific">Collybia nuda</name>
    <dbReference type="NCBI Taxonomy" id="64659"/>
    <lineage>
        <taxon>Eukaryota</taxon>
        <taxon>Fungi</taxon>
        <taxon>Dikarya</taxon>
        <taxon>Basidiomycota</taxon>
        <taxon>Agaricomycotina</taxon>
        <taxon>Agaricomycetes</taxon>
        <taxon>Agaricomycetidae</taxon>
        <taxon>Agaricales</taxon>
        <taxon>Tricholomatineae</taxon>
        <taxon>Clitocybaceae</taxon>
        <taxon>Collybia</taxon>
    </lineage>
</organism>
<dbReference type="Proteomes" id="UP000807353">
    <property type="component" value="Unassembled WGS sequence"/>
</dbReference>
<protein>
    <submittedName>
        <fullName evidence="2">Alpha/Beta hydrolase protein</fullName>
    </submittedName>
</protein>
<reference evidence="2" key="1">
    <citation type="submission" date="2020-11" db="EMBL/GenBank/DDBJ databases">
        <authorList>
            <consortium name="DOE Joint Genome Institute"/>
            <person name="Ahrendt S."/>
            <person name="Riley R."/>
            <person name="Andreopoulos W."/>
            <person name="Labutti K."/>
            <person name="Pangilinan J."/>
            <person name="Ruiz-Duenas F.J."/>
            <person name="Barrasa J.M."/>
            <person name="Sanchez-Garcia M."/>
            <person name="Camarero S."/>
            <person name="Miyauchi S."/>
            <person name="Serrano A."/>
            <person name="Linde D."/>
            <person name="Babiker R."/>
            <person name="Drula E."/>
            <person name="Ayuso-Fernandez I."/>
            <person name="Pacheco R."/>
            <person name="Padilla G."/>
            <person name="Ferreira P."/>
            <person name="Barriuso J."/>
            <person name="Kellner H."/>
            <person name="Castanera R."/>
            <person name="Alfaro M."/>
            <person name="Ramirez L."/>
            <person name="Pisabarro A.G."/>
            <person name="Kuo A."/>
            <person name="Tritt A."/>
            <person name="Lipzen A."/>
            <person name="He G."/>
            <person name="Yan M."/>
            <person name="Ng V."/>
            <person name="Cullen D."/>
            <person name="Martin F."/>
            <person name="Rosso M.-N."/>
            <person name="Henrissat B."/>
            <person name="Hibbett D."/>
            <person name="Martinez A.T."/>
            <person name="Grigoriev I.V."/>
        </authorList>
    </citation>
    <scope>NUCLEOTIDE SEQUENCE</scope>
    <source>
        <strain evidence="2">CBS 247.69</strain>
    </source>
</reference>
<dbReference type="InterPro" id="IPR000073">
    <property type="entry name" value="AB_hydrolase_1"/>
</dbReference>
<keyword evidence="3" id="KW-1185">Reference proteome</keyword>
<dbReference type="SUPFAM" id="SSF53474">
    <property type="entry name" value="alpha/beta-Hydrolases"/>
    <property type="match status" value="1"/>
</dbReference>
<sequence length="446" mass="50635">MQLSYPRPPPFTWPHVEPRTLLPIQPSEPLSFPALPSSQPRRTSFDTHYTLTTHLFPAAHLRTTQHVPVPAPPPETYTKTERQAFFDKTRQQLRDLRVSTKPQAIPETLWNCINRYVRKDLCKQSSTGLTLFFAHANGFPKEIWEPTLYHLLHSNEEPLIDEVWTWESVQHGDACLVNAESLSGIFDWTDNTRDILNFLLHFLPSSSAIPLLPTHLQRVSPNETEDRKFRGFQHRTFVAVGHSYGGCTSTLAALTHPVLFSSLVLIDPVIVKPKTNISVESAAAAQLVLGALMRRDSWPSQDEALQILSKSPFFGAWDPDVLKIYIQCGTYPSTNSKGEPNIKLKMPGIQEAIVFSETHTEYEVFHRLPELNKRIKLKWIMPGRPGAGEFGPPGSTQERVWVRPENSSNVRIPNAGHLIPQEEPKVLAREIRDFLKLEYTALRTNL</sequence>
<evidence type="ECO:0000313" key="2">
    <source>
        <dbReference type="EMBL" id="KAF9467147.1"/>
    </source>
</evidence>
<accession>A0A9P5YBP0</accession>
<dbReference type="Gene3D" id="3.40.50.1820">
    <property type="entry name" value="alpha/beta hydrolase"/>
    <property type="match status" value="1"/>
</dbReference>
<gene>
    <name evidence="2" type="ORF">BDZ94DRAFT_1249690</name>
</gene>
<evidence type="ECO:0000259" key="1">
    <source>
        <dbReference type="Pfam" id="PF12697"/>
    </source>
</evidence>